<evidence type="ECO:0000313" key="4">
    <source>
        <dbReference type="EMBL" id="KAH7137622.1"/>
    </source>
</evidence>
<keyword evidence="2" id="KW-0560">Oxidoreductase</keyword>
<dbReference type="InterPro" id="IPR008030">
    <property type="entry name" value="NmrA-like"/>
</dbReference>
<protein>
    <recommendedName>
        <fullName evidence="3">NmrA-like domain-containing protein</fullName>
    </recommendedName>
</protein>
<dbReference type="SUPFAM" id="SSF51735">
    <property type="entry name" value="NAD(P)-binding Rossmann-fold domains"/>
    <property type="match status" value="1"/>
</dbReference>
<comment type="caution">
    <text evidence="4">The sequence shown here is derived from an EMBL/GenBank/DDBJ whole genome shotgun (WGS) entry which is preliminary data.</text>
</comment>
<dbReference type="EMBL" id="JAGMUV010000012">
    <property type="protein sequence ID" value="KAH7137622.1"/>
    <property type="molecule type" value="Genomic_DNA"/>
</dbReference>
<name>A0A9P9EIA8_9HYPO</name>
<dbReference type="OrthoDB" id="419598at2759"/>
<keyword evidence="1" id="KW-0521">NADP</keyword>
<reference evidence="4" key="1">
    <citation type="journal article" date="2021" name="Nat. Commun.">
        <title>Genetic determinants of endophytism in the Arabidopsis root mycobiome.</title>
        <authorList>
            <person name="Mesny F."/>
            <person name="Miyauchi S."/>
            <person name="Thiergart T."/>
            <person name="Pickel B."/>
            <person name="Atanasova L."/>
            <person name="Karlsson M."/>
            <person name="Huettel B."/>
            <person name="Barry K.W."/>
            <person name="Haridas S."/>
            <person name="Chen C."/>
            <person name="Bauer D."/>
            <person name="Andreopoulos W."/>
            <person name="Pangilinan J."/>
            <person name="LaButti K."/>
            <person name="Riley R."/>
            <person name="Lipzen A."/>
            <person name="Clum A."/>
            <person name="Drula E."/>
            <person name="Henrissat B."/>
            <person name="Kohler A."/>
            <person name="Grigoriev I.V."/>
            <person name="Martin F.M."/>
            <person name="Hacquard S."/>
        </authorList>
    </citation>
    <scope>NUCLEOTIDE SEQUENCE</scope>
    <source>
        <strain evidence="4">MPI-CAGE-AT-0147</strain>
    </source>
</reference>
<evidence type="ECO:0000259" key="3">
    <source>
        <dbReference type="Pfam" id="PF05368"/>
    </source>
</evidence>
<dbReference type="PANTHER" id="PTHR47706">
    <property type="entry name" value="NMRA-LIKE FAMILY PROTEIN"/>
    <property type="match status" value="1"/>
</dbReference>
<keyword evidence="5" id="KW-1185">Reference proteome</keyword>
<dbReference type="Pfam" id="PF05368">
    <property type="entry name" value="NmrA"/>
    <property type="match status" value="1"/>
</dbReference>
<sequence>MLILIYGVTGVCGQAMARAALNAGHQVRGLARNPEKLVSDIASKLERFVKMKDLYDIPALQEAVEGVDAIISAANYTAGPVVDGQILLLRAAERAGVKIFHAASWNYDWTRINLGQCEMYDSYIAFRNHARLSSPIKPIYGFTGAIVEYTFCYFPAANPINKEARTYSHYGTGDEFENWTVLENVAAYAVQAVSEPNAAEGREYHVESFKSTPRQLAQVYEEVRGIKLELVSRGTAEDADKLLETARASTPAYRFLEYGYLSYLGPALRGVFLHDSVDSTHWGHIRQVGFKEWLQKNSDV</sequence>
<evidence type="ECO:0000313" key="5">
    <source>
        <dbReference type="Proteomes" id="UP000738349"/>
    </source>
</evidence>
<gene>
    <name evidence="4" type="ORF">EDB81DRAFT_724684</name>
</gene>
<proteinExistence type="predicted"/>
<dbReference type="GO" id="GO:0016491">
    <property type="term" value="F:oxidoreductase activity"/>
    <property type="evidence" value="ECO:0007669"/>
    <property type="project" value="UniProtKB-KW"/>
</dbReference>
<feature type="domain" description="NmrA-like" evidence="3">
    <location>
        <begin position="2"/>
        <end position="229"/>
    </location>
</feature>
<dbReference type="InterPro" id="IPR036291">
    <property type="entry name" value="NAD(P)-bd_dom_sf"/>
</dbReference>
<dbReference type="InterPro" id="IPR051609">
    <property type="entry name" value="NmrA/Isoflavone_reductase-like"/>
</dbReference>
<evidence type="ECO:0000256" key="2">
    <source>
        <dbReference type="ARBA" id="ARBA00023002"/>
    </source>
</evidence>
<dbReference type="Gene3D" id="3.40.50.720">
    <property type="entry name" value="NAD(P)-binding Rossmann-like Domain"/>
    <property type="match status" value="1"/>
</dbReference>
<organism evidence="4 5">
    <name type="scientific">Dactylonectria macrodidyma</name>
    <dbReference type="NCBI Taxonomy" id="307937"/>
    <lineage>
        <taxon>Eukaryota</taxon>
        <taxon>Fungi</taxon>
        <taxon>Dikarya</taxon>
        <taxon>Ascomycota</taxon>
        <taxon>Pezizomycotina</taxon>
        <taxon>Sordariomycetes</taxon>
        <taxon>Hypocreomycetidae</taxon>
        <taxon>Hypocreales</taxon>
        <taxon>Nectriaceae</taxon>
        <taxon>Dactylonectria</taxon>
    </lineage>
</organism>
<dbReference type="Proteomes" id="UP000738349">
    <property type="component" value="Unassembled WGS sequence"/>
</dbReference>
<accession>A0A9P9EIA8</accession>
<dbReference type="PANTHER" id="PTHR47706:SF9">
    <property type="entry name" value="NMRA-LIKE DOMAIN-CONTAINING PROTEIN-RELATED"/>
    <property type="match status" value="1"/>
</dbReference>
<dbReference type="AlphaFoldDB" id="A0A9P9EIA8"/>
<evidence type="ECO:0000256" key="1">
    <source>
        <dbReference type="ARBA" id="ARBA00022857"/>
    </source>
</evidence>